<protein>
    <submittedName>
        <fullName evidence="1">Uncharacterized protein</fullName>
    </submittedName>
</protein>
<evidence type="ECO:0000313" key="2">
    <source>
        <dbReference type="Proteomes" id="UP000199532"/>
    </source>
</evidence>
<proteinExistence type="predicted"/>
<accession>A0A1H6S8S9</accession>
<keyword evidence="2" id="KW-1185">Reference proteome</keyword>
<evidence type="ECO:0000313" key="1">
    <source>
        <dbReference type="EMBL" id="SEI61177.1"/>
    </source>
</evidence>
<dbReference type="AlphaFoldDB" id="A0A1H6S8S9"/>
<dbReference type="Proteomes" id="UP000199532">
    <property type="component" value="Unassembled WGS sequence"/>
</dbReference>
<gene>
    <name evidence="1" type="ORF">SAMN04487995_1650</name>
</gene>
<dbReference type="STRING" id="408657.SAMN04487995_1650"/>
<reference evidence="1 2" key="1">
    <citation type="submission" date="2016-10" db="EMBL/GenBank/DDBJ databases">
        <authorList>
            <person name="de Groot N.N."/>
        </authorList>
    </citation>
    <scope>NUCLEOTIDE SEQUENCE [LARGE SCALE GENOMIC DNA]</scope>
    <source>
        <strain evidence="1 2">DSM 19938</strain>
    </source>
</reference>
<name>A0A1H6S8S9_9BACT</name>
<dbReference type="EMBL" id="FNXY01000002">
    <property type="protein sequence ID" value="SEI61177.1"/>
    <property type="molecule type" value="Genomic_DNA"/>
</dbReference>
<sequence>MDLAKDSLRYVGGISYFSLSAVLTASGSKGIISVRIRDTPKVSVKLLEKMEFQKKNYFDPDFG</sequence>
<organism evidence="1 2">
    <name type="scientific">Dyadobacter koreensis</name>
    <dbReference type="NCBI Taxonomy" id="408657"/>
    <lineage>
        <taxon>Bacteria</taxon>
        <taxon>Pseudomonadati</taxon>
        <taxon>Bacteroidota</taxon>
        <taxon>Cytophagia</taxon>
        <taxon>Cytophagales</taxon>
        <taxon>Spirosomataceae</taxon>
        <taxon>Dyadobacter</taxon>
    </lineage>
</organism>